<protein>
    <submittedName>
        <fullName evidence="3">Uncharacterized protein LOC117573390</fullName>
    </submittedName>
</protein>
<reference evidence="3" key="1">
    <citation type="submission" date="2025-08" db="UniProtKB">
        <authorList>
            <consortium name="RefSeq"/>
        </authorList>
    </citation>
    <scope>IDENTIFICATION</scope>
    <source>
        <strain evidence="3">15112-1751.03</strain>
        <tissue evidence="3">Whole Adult</tissue>
    </source>
</reference>
<feature type="region of interest" description="Disordered" evidence="1">
    <location>
        <begin position="253"/>
        <end position="284"/>
    </location>
</feature>
<feature type="region of interest" description="Disordered" evidence="1">
    <location>
        <begin position="18"/>
        <end position="73"/>
    </location>
</feature>
<feature type="region of interest" description="Disordered" evidence="1">
    <location>
        <begin position="177"/>
        <end position="198"/>
    </location>
</feature>
<feature type="compositionally biased region" description="Basic and acidic residues" evidence="1">
    <location>
        <begin position="253"/>
        <end position="268"/>
    </location>
</feature>
<feature type="compositionally biased region" description="Polar residues" evidence="1">
    <location>
        <begin position="270"/>
        <end position="284"/>
    </location>
</feature>
<dbReference type="AlphaFoldDB" id="A0A6P8XM55"/>
<feature type="compositionally biased region" description="Low complexity" evidence="1">
    <location>
        <begin position="28"/>
        <end position="59"/>
    </location>
</feature>
<evidence type="ECO:0000256" key="1">
    <source>
        <dbReference type="SAM" id="MobiDB-lite"/>
    </source>
</evidence>
<dbReference type="Proteomes" id="UP000515160">
    <property type="component" value="Chromosome X"/>
</dbReference>
<name>A0A6P8XM55_DROAB</name>
<accession>A0A6P8XM55</accession>
<evidence type="ECO:0000313" key="3">
    <source>
        <dbReference type="RefSeq" id="XP_034112485.1"/>
    </source>
</evidence>
<dbReference type="GeneID" id="117573390"/>
<feature type="compositionally biased region" description="Polar residues" evidence="1">
    <location>
        <begin position="60"/>
        <end position="73"/>
    </location>
</feature>
<gene>
    <name evidence="3" type="primary">LOC117573390</name>
</gene>
<proteinExistence type="predicted"/>
<sequence>MGCCASNLKMDMQRSLDGSIYASKRSRSGSNSSNGSGSASVASGSPNGSNSSGLGSACSTPQRSSNRSIWSRSANQTRPIPICDDFAEQPTQVLDRSYGYHTCSTSTSSSACSTPSKRQLRCTQEMDNYNSQNNSCEDEEEQEEGEVPAVGNLEWEMHMMQQAQPIMCKTSSPLCQRRLQSPPVGGNRQQQLQHDPNSRSYHKWRNYLQCTPVHMLHNVSHIPEAIAGQFCPIDFPAFSDLEEMESAAKRYKVDRGHHQDQHESRDYQQLRMQQQLTHTISTDL</sequence>
<dbReference type="RefSeq" id="XP_034112485.1">
    <property type="nucleotide sequence ID" value="XM_034256594.2"/>
</dbReference>
<dbReference type="OrthoDB" id="8025940at2759"/>
<keyword evidence="2" id="KW-1185">Reference proteome</keyword>
<feature type="compositionally biased region" description="Polar residues" evidence="1">
    <location>
        <begin position="187"/>
        <end position="198"/>
    </location>
</feature>
<organism evidence="2 3">
    <name type="scientific">Drosophila albomicans</name>
    <name type="common">Fruit fly</name>
    <dbReference type="NCBI Taxonomy" id="7291"/>
    <lineage>
        <taxon>Eukaryota</taxon>
        <taxon>Metazoa</taxon>
        <taxon>Ecdysozoa</taxon>
        <taxon>Arthropoda</taxon>
        <taxon>Hexapoda</taxon>
        <taxon>Insecta</taxon>
        <taxon>Pterygota</taxon>
        <taxon>Neoptera</taxon>
        <taxon>Endopterygota</taxon>
        <taxon>Diptera</taxon>
        <taxon>Brachycera</taxon>
        <taxon>Muscomorpha</taxon>
        <taxon>Ephydroidea</taxon>
        <taxon>Drosophilidae</taxon>
        <taxon>Drosophila</taxon>
    </lineage>
</organism>
<evidence type="ECO:0000313" key="2">
    <source>
        <dbReference type="Proteomes" id="UP000515160"/>
    </source>
</evidence>